<proteinExistence type="predicted"/>
<keyword evidence="1" id="KW-0732">Signal</keyword>
<dbReference type="EMBL" id="AP027059">
    <property type="protein sequence ID" value="BDU51433.1"/>
    <property type="molecule type" value="Genomic_DNA"/>
</dbReference>
<dbReference type="RefSeq" id="WP_307904323.1">
    <property type="nucleotide sequence ID" value="NZ_AP027059.1"/>
</dbReference>
<evidence type="ECO:0000313" key="3">
    <source>
        <dbReference type="Proteomes" id="UP001321582"/>
    </source>
</evidence>
<dbReference type="KEGG" id="haby:HLVA_20020"/>
<feature type="signal peptide" evidence="1">
    <location>
        <begin position="1"/>
        <end position="18"/>
    </location>
</feature>
<reference evidence="2 3" key="1">
    <citation type="submission" date="2022-11" db="EMBL/GenBank/DDBJ databases">
        <title>Haliovirga abyssi gen. nov., sp. nov., a mesophilic fermentative bacterium isolated from the Iheya North hydrothermal field and the proposal of Haliovirgaceae fam. nov.</title>
        <authorList>
            <person name="Miyazaki U."/>
            <person name="Tame A."/>
            <person name="Miyazaki J."/>
            <person name="Takai K."/>
            <person name="Sawayama S."/>
            <person name="Kitajima M."/>
            <person name="Okamoto A."/>
            <person name="Nakagawa S."/>
        </authorList>
    </citation>
    <scope>NUCLEOTIDE SEQUENCE [LARGE SCALE GENOMIC DNA]</scope>
    <source>
        <strain evidence="2 3">IC12</strain>
    </source>
</reference>
<evidence type="ECO:0000256" key="1">
    <source>
        <dbReference type="SAM" id="SignalP"/>
    </source>
</evidence>
<protein>
    <submittedName>
        <fullName evidence="2">Uncharacterized protein</fullName>
    </submittedName>
</protein>
<organism evidence="2 3">
    <name type="scientific">Haliovirga abyssi</name>
    <dbReference type="NCBI Taxonomy" id="2996794"/>
    <lineage>
        <taxon>Bacteria</taxon>
        <taxon>Fusobacteriati</taxon>
        <taxon>Fusobacteriota</taxon>
        <taxon>Fusobacteriia</taxon>
        <taxon>Fusobacteriales</taxon>
        <taxon>Haliovirgaceae</taxon>
        <taxon>Haliovirga</taxon>
    </lineage>
</organism>
<dbReference type="AlphaFoldDB" id="A0AAU9DS49"/>
<feature type="chain" id="PRO_5043863198" evidence="1">
    <location>
        <begin position="19"/>
        <end position="578"/>
    </location>
</feature>
<evidence type="ECO:0000313" key="2">
    <source>
        <dbReference type="EMBL" id="BDU51433.1"/>
    </source>
</evidence>
<keyword evidence="3" id="KW-1185">Reference proteome</keyword>
<accession>A0AAU9DS49</accession>
<sequence>MKKTIILLMCIISAMIYANYDKDMYVVTKINGKEVIFPQKTATYIETMLNSDSVDSYLKLFEVYNKLGYKELSLKFLKEYTKKGKPTLELAEKLFQAGEYKDEIEILNNLMKDMPLWKQLKLKSYIYNLIENEGLDIDKTSYKVSNIDYLFSLLDYEKDFYDYYKENRWSDNEKIIIKNRLKIVDMKGKKQLQEIFFELSNKFEKLSFYYNNIEAVSDKEGFFQYFSKAKELGIEISFHNIIEKIYYLKYTGKTDEYQKEIDKTLNYYIKTKNYEGMYELYTITKQFKIIYNLALENDFYFYKLIFENINSDDFDKLTKEFEEKYPDSKFMTNILKMKLMKADTNKKRLELINKILEKEFTRNLFEKKIDILKKLDVEKAKQELENFIINKSEEEEFIYEYEKISNDNKEVYDFLDKLDNKKYIIEYCEEKNIETAKEYSDDAIKYFMDKKEYGKLLKYKGNLTYEEYYKLINLGKEEFKESAAKKYPFELKFSDINNFKYIYFNDNFINYNIDDIEKIENKENKTDAEYFYLAEYYDYIGDTKRAFKNINHIYKKYKSYTKIIGLYNKIKSEEGNVE</sequence>
<dbReference type="Proteomes" id="UP001321582">
    <property type="component" value="Chromosome"/>
</dbReference>
<gene>
    <name evidence="2" type="ORF">HLVA_20020</name>
</gene>
<name>A0AAU9DS49_9FUSO</name>